<dbReference type="PANTHER" id="PTHR39664:SF2">
    <property type="entry name" value="NUCLEIC ACID-BINDING PROTEIN, CONTAINING PIN DOMAIN-RELATED"/>
    <property type="match status" value="1"/>
</dbReference>
<dbReference type="AlphaFoldDB" id="A0A6S6TW60"/>
<gene>
    <name evidence="2" type="ORF">HELGO_WM42282</name>
</gene>
<dbReference type="CDD" id="cd18683">
    <property type="entry name" value="PIN_VapC-like"/>
    <property type="match status" value="1"/>
</dbReference>
<protein>
    <recommendedName>
        <fullName evidence="1">PIN domain-containing protein</fullName>
    </recommendedName>
</protein>
<dbReference type="Gene3D" id="3.40.50.1010">
    <property type="entry name" value="5'-nuclease"/>
    <property type="match status" value="1"/>
</dbReference>
<accession>A0A6S6TW60</accession>
<dbReference type="PANTHER" id="PTHR39664">
    <property type="match status" value="1"/>
</dbReference>
<dbReference type="EMBL" id="CACVAT010000379">
    <property type="protein sequence ID" value="CAA6823684.1"/>
    <property type="molecule type" value="Genomic_DNA"/>
</dbReference>
<evidence type="ECO:0000259" key="1">
    <source>
        <dbReference type="Pfam" id="PF01850"/>
    </source>
</evidence>
<dbReference type="InterPro" id="IPR002716">
    <property type="entry name" value="PIN_dom"/>
</dbReference>
<name>A0A6S6TW60_9GAMM</name>
<dbReference type="SUPFAM" id="SSF88723">
    <property type="entry name" value="PIN domain-like"/>
    <property type="match status" value="1"/>
</dbReference>
<reference evidence="2" key="1">
    <citation type="submission" date="2020-01" db="EMBL/GenBank/DDBJ databases">
        <authorList>
            <person name="Meier V. D."/>
            <person name="Meier V D."/>
        </authorList>
    </citation>
    <scope>NUCLEOTIDE SEQUENCE</scope>
    <source>
        <strain evidence="2">HLG_WM_MAG_09</strain>
    </source>
</reference>
<dbReference type="Pfam" id="PF01850">
    <property type="entry name" value="PIN"/>
    <property type="match status" value="1"/>
</dbReference>
<sequence length="129" mass="14704">MISIDTNVIVRFLTQDDPVQFRKSRALFESHDIFITDTVILETEWVLRFAYNFDAESVANGLRMLFGLPNVQLSNPPLIAQVVEWHLDGMDFADALHLANSQQCDELYTFDKKLIKKAEGLTACDVLEP</sequence>
<evidence type="ECO:0000313" key="2">
    <source>
        <dbReference type="EMBL" id="CAA6823684.1"/>
    </source>
</evidence>
<dbReference type="InterPro" id="IPR029060">
    <property type="entry name" value="PIN-like_dom_sf"/>
</dbReference>
<organism evidence="2">
    <name type="scientific">uncultured Thiotrichaceae bacterium</name>
    <dbReference type="NCBI Taxonomy" id="298394"/>
    <lineage>
        <taxon>Bacteria</taxon>
        <taxon>Pseudomonadati</taxon>
        <taxon>Pseudomonadota</taxon>
        <taxon>Gammaproteobacteria</taxon>
        <taxon>Thiotrichales</taxon>
        <taxon>Thiotrichaceae</taxon>
        <taxon>environmental samples</taxon>
    </lineage>
</organism>
<feature type="domain" description="PIN" evidence="1">
    <location>
        <begin position="4"/>
        <end position="118"/>
    </location>
</feature>
<proteinExistence type="predicted"/>